<reference evidence="1 2" key="1">
    <citation type="journal article" date="2015" name="Genome Biol. Evol.">
        <title>Phylogenomic analyses indicate that early fungi evolved digesting cell walls of algal ancestors of land plants.</title>
        <authorList>
            <person name="Chang Y."/>
            <person name="Wang S."/>
            <person name="Sekimoto S."/>
            <person name="Aerts A.L."/>
            <person name="Choi C."/>
            <person name="Clum A."/>
            <person name="LaButti K.M."/>
            <person name="Lindquist E.A."/>
            <person name="Yee Ngan C."/>
            <person name="Ohm R.A."/>
            <person name="Salamov A.A."/>
            <person name="Grigoriev I.V."/>
            <person name="Spatafora J.W."/>
            <person name="Berbee M.L."/>
        </authorList>
    </citation>
    <scope>NUCLEOTIDE SEQUENCE [LARGE SCALE GENOMIC DNA]</scope>
    <source>
        <strain evidence="1 2">NRRL 1564</strain>
    </source>
</reference>
<dbReference type="Proteomes" id="UP000242474">
    <property type="component" value="Unassembled WGS sequence"/>
</dbReference>
<accession>A0A2G5B1K1</accession>
<name>A0A2G5B1K1_COERN</name>
<evidence type="ECO:0000313" key="2">
    <source>
        <dbReference type="Proteomes" id="UP000242474"/>
    </source>
</evidence>
<dbReference type="AlphaFoldDB" id="A0A2G5B1K1"/>
<organism evidence="1 2">
    <name type="scientific">Coemansia reversa (strain ATCC 12441 / NRRL 1564)</name>
    <dbReference type="NCBI Taxonomy" id="763665"/>
    <lineage>
        <taxon>Eukaryota</taxon>
        <taxon>Fungi</taxon>
        <taxon>Fungi incertae sedis</taxon>
        <taxon>Zoopagomycota</taxon>
        <taxon>Kickxellomycotina</taxon>
        <taxon>Kickxellomycetes</taxon>
        <taxon>Kickxellales</taxon>
        <taxon>Kickxellaceae</taxon>
        <taxon>Coemansia</taxon>
    </lineage>
</organism>
<sequence length="133" mass="15301">MGTKVDSLLLPQDETLSLEGKPVYMWAITQDEEERLKKYIPEITKILSGTYLYNQRVKCNNCKKPTEFIDFVYTALKSKIHTIDFIIADLKKPKASSPPPHYVDCSKCHTQYPIAFGWATGHSFVWQKDPDTD</sequence>
<dbReference type="OrthoDB" id="2752850at2759"/>
<proteinExistence type="predicted"/>
<evidence type="ECO:0000313" key="1">
    <source>
        <dbReference type="EMBL" id="PIA12597.1"/>
    </source>
</evidence>
<protein>
    <submittedName>
        <fullName evidence="1">Uncharacterized protein</fullName>
    </submittedName>
</protein>
<dbReference type="EMBL" id="KZ303634">
    <property type="protein sequence ID" value="PIA12597.1"/>
    <property type="molecule type" value="Genomic_DNA"/>
</dbReference>
<gene>
    <name evidence="1" type="ORF">COEREDRAFT_90156</name>
</gene>
<keyword evidence="2" id="KW-1185">Reference proteome</keyword>